<keyword evidence="5" id="KW-0862">Zinc</keyword>
<dbReference type="GO" id="GO:0046872">
    <property type="term" value="F:metal ion binding"/>
    <property type="evidence" value="ECO:0007669"/>
    <property type="project" value="UniProtKB-KW"/>
</dbReference>
<dbReference type="GO" id="GO:0016020">
    <property type="term" value="C:membrane"/>
    <property type="evidence" value="ECO:0007669"/>
    <property type="project" value="TreeGrafter"/>
</dbReference>
<evidence type="ECO:0000256" key="5">
    <source>
        <dbReference type="ARBA" id="ARBA00022833"/>
    </source>
</evidence>
<evidence type="ECO:0000256" key="3">
    <source>
        <dbReference type="ARBA" id="ARBA00022723"/>
    </source>
</evidence>
<accession>A0AAV3XMI8</accession>
<dbReference type="AlphaFoldDB" id="A0AAV3XMI8"/>
<dbReference type="PANTHER" id="PTHR22726">
    <property type="entry name" value="METALLOENDOPEPTIDASE OMA1"/>
    <property type="match status" value="1"/>
</dbReference>
<keyword evidence="4" id="KW-0378">Hydrolase</keyword>
<evidence type="ECO:0000259" key="8">
    <source>
        <dbReference type="Pfam" id="PF01435"/>
    </source>
</evidence>
<evidence type="ECO:0000313" key="9">
    <source>
        <dbReference type="EMBL" id="GET41380.1"/>
    </source>
</evidence>
<dbReference type="EMBL" id="BLAY01000120">
    <property type="protein sequence ID" value="GET41380.1"/>
    <property type="molecule type" value="Genomic_DNA"/>
</dbReference>
<evidence type="ECO:0000313" key="10">
    <source>
        <dbReference type="Proteomes" id="UP001050975"/>
    </source>
</evidence>
<dbReference type="CDD" id="cd07333">
    <property type="entry name" value="M48C_bepA_like"/>
    <property type="match status" value="1"/>
</dbReference>
<dbReference type="InterPro" id="IPR011990">
    <property type="entry name" value="TPR-like_helical_dom_sf"/>
</dbReference>
<gene>
    <name evidence="9" type="ORF">MiSe_61920</name>
</gene>
<dbReference type="Pfam" id="PF01435">
    <property type="entry name" value="Peptidase_M48"/>
    <property type="match status" value="1"/>
</dbReference>
<protein>
    <submittedName>
        <fullName evidence="9">Peptidase M48, Ste24p</fullName>
    </submittedName>
</protein>
<keyword evidence="3" id="KW-0479">Metal-binding</keyword>
<dbReference type="Pfam" id="PF13428">
    <property type="entry name" value="TPR_14"/>
    <property type="match status" value="1"/>
</dbReference>
<dbReference type="Gene3D" id="1.25.40.10">
    <property type="entry name" value="Tetratricopeptide repeat domain"/>
    <property type="match status" value="1"/>
</dbReference>
<organism evidence="9 10">
    <name type="scientific">Microseira wollei NIES-4236</name>
    <dbReference type="NCBI Taxonomy" id="2530354"/>
    <lineage>
        <taxon>Bacteria</taxon>
        <taxon>Bacillati</taxon>
        <taxon>Cyanobacteriota</taxon>
        <taxon>Cyanophyceae</taxon>
        <taxon>Oscillatoriophycideae</taxon>
        <taxon>Aerosakkonematales</taxon>
        <taxon>Aerosakkonemataceae</taxon>
        <taxon>Microseira</taxon>
    </lineage>
</organism>
<dbReference type="InterPro" id="IPR051156">
    <property type="entry name" value="Mito/Outer_Membr_Metalloprot"/>
</dbReference>
<keyword evidence="6" id="KW-0482">Metalloprotease</keyword>
<dbReference type="GO" id="GO:0051603">
    <property type="term" value="P:proteolysis involved in protein catabolic process"/>
    <property type="evidence" value="ECO:0007669"/>
    <property type="project" value="TreeGrafter"/>
</dbReference>
<keyword evidence="10" id="KW-1185">Reference proteome</keyword>
<evidence type="ECO:0000256" key="2">
    <source>
        <dbReference type="ARBA" id="ARBA00022670"/>
    </source>
</evidence>
<proteinExistence type="predicted"/>
<keyword evidence="2" id="KW-0645">Protease</keyword>
<comment type="caution">
    <text evidence="9">The sequence shown here is derived from an EMBL/GenBank/DDBJ whole genome shotgun (WGS) entry which is preliminary data.</text>
</comment>
<keyword evidence="7" id="KW-0732">Signal</keyword>
<dbReference type="RefSeq" id="WP_226587621.1">
    <property type="nucleotide sequence ID" value="NZ_BLAY01000120.1"/>
</dbReference>
<evidence type="ECO:0000256" key="1">
    <source>
        <dbReference type="ARBA" id="ARBA00001947"/>
    </source>
</evidence>
<feature type="chain" id="PRO_5043864790" evidence="7">
    <location>
        <begin position="26"/>
        <end position="502"/>
    </location>
</feature>
<dbReference type="PANTHER" id="PTHR22726:SF1">
    <property type="entry name" value="METALLOENDOPEPTIDASE OMA1, MITOCHONDRIAL"/>
    <property type="match status" value="1"/>
</dbReference>
<evidence type="ECO:0000256" key="7">
    <source>
        <dbReference type="SAM" id="SignalP"/>
    </source>
</evidence>
<dbReference type="Gene3D" id="3.30.2010.10">
    <property type="entry name" value="Metalloproteases ('zincins'), catalytic domain"/>
    <property type="match status" value="1"/>
</dbReference>
<dbReference type="SUPFAM" id="SSF48452">
    <property type="entry name" value="TPR-like"/>
    <property type="match status" value="1"/>
</dbReference>
<dbReference type="InterPro" id="IPR001915">
    <property type="entry name" value="Peptidase_M48"/>
</dbReference>
<evidence type="ECO:0000256" key="4">
    <source>
        <dbReference type="ARBA" id="ARBA00022801"/>
    </source>
</evidence>
<comment type="cofactor">
    <cofactor evidence="1">
        <name>Zn(2+)</name>
        <dbReference type="ChEBI" id="CHEBI:29105"/>
    </cofactor>
</comment>
<reference evidence="9" key="1">
    <citation type="submission" date="2019-10" db="EMBL/GenBank/DDBJ databases">
        <title>Draft genome sequece of Microseira wollei NIES-4236.</title>
        <authorList>
            <person name="Yamaguchi H."/>
            <person name="Suzuki S."/>
            <person name="Kawachi M."/>
        </authorList>
    </citation>
    <scope>NUCLEOTIDE SEQUENCE</scope>
    <source>
        <strain evidence="9">NIES-4236</strain>
    </source>
</reference>
<sequence length="502" mass="56297">MKTVWNSLLIALTLLLSNSASVVLAEPTTIEHTTPIEEPIATEPKKTPEELARYQKLVEADRLYLAGDRIAALNLYRQVKTPFAEISESQPKPEPILDPTQLAPAGQVYWREALAGIDQKLESRIFVPLQLLVERYPEFIPGHLQLAQALKERNRQEEALQVLEKACSLYPNQPDLLKAKIAAQAASENWLEASIAARQFALLNRDHPQSAEFTRLADENLKRYRSHLRSQLRGNAIASVLTGALSYALTGSIFGPISAVETIAILIQGEQAIGERIAKSAQRQLDLIKDPEVLHYINEVGQKLAKLSGRDDFEFEFYVVLDEDLNAFALPGGKIFVNAKAIIHSNSEAELAGLLAHEISHAVLSHAFQLLTQANAIDNVAVLIPRGGILSNLLTLNYSREMEQQADILGTRILAASGYAADGLRNLMVTLKKQQPEFPITFLSSHPDTDNRIRYLENLIQRNSYNRYAYEGVARHAEIQTKIRKLLRDYKQQSTQRRRHRN</sequence>
<feature type="signal peptide" evidence="7">
    <location>
        <begin position="1"/>
        <end position="25"/>
    </location>
</feature>
<evidence type="ECO:0000256" key="6">
    <source>
        <dbReference type="ARBA" id="ARBA00023049"/>
    </source>
</evidence>
<feature type="domain" description="Peptidase M48" evidence="8">
    <location>
        <begin position="296"/>
        <end position="458"/>
    </location>
</feature>
<name>A0AAV3XMI8_9CYAN</name>
<dbReference type="GO" id="GO:0004222">
    <property type="term" value="F:metalloendopeptidase activity"/>
    <property type="evidence" value="ECO:0007669"/>
    <property type="project" value="InterPro"/>
</dbReference>
<dbReference type="Proteomes" id="UP001050975">
    <property type="component" value="Unassembled WGS sequence"/>
</dbReference>